<dbReference type="InterPro" id="IPR036388">
    <property type="entry name" value="WH-like_DNA-bd_sf"/>
</dbReference>
<feature type="domain" description="HTH lysR-type" evidence="1">
    <location>
        <begin position="35"/>
        <end position="61"/>
    </location>
</feature>
<name>A0ABX0JAU7_9BACL</name>
<sequence>MGFHSLMVHIANQHQEQGSNQHRCQQKAPACASKITMHIQLLERAVGRKLFNRLPRGVSATEAGMQLSVHR</sequence>
<dbReference type="InterPro" id="IPR036390">
    <property type="entry name" value="WH_DNA-bd_sf"/>
</dbReference>
<comment type="caution">
    <text evidence="2">The sequence shown here is derived from an EMBL/GenBank/DDBJ whole genome shotgun (WGS) entry which is preliminary data.</text>
</comment>
<accession>A0ABX0JAU7</accession>
<dbReference type="Gene3D" id="1.10.10.10">
    <property type="entry name" value="Winged helix-like DNA-binding domain superfamily/Winged helix DNA-binding domain"/>
    <property type="match status" value="1"/>
</dbReference>
<organism evidence="2 3">
    <name type="scientific">Paenibacillus agricola</name>
    <dbReference type="NCBI Taxonomy" id="2716264"/>
    <lineage>
        <taxon>Bacteria</taxon>
        <taxon>Bacillati</taxon>
        <taxon>Bacillota</taxon>
        <taxon>Bacilli</taxon>
        <taxon>Bacillales</taxon>
        <taxon>Paenibacillaceae</taxon>
        <taxon>Paenibacillus</taxon>
    </lineage>
</organism>
<keyword evidence="3" id="KW-1185">Reference proteome</keyword>
<reference evidence="2" key="1">
    <citation type="submission" date="2020-03" db="EMBL/GenBank/DDBJ databases">
        <title>Draft sequencing of Paenibacilllus sp. S3N08.</title>
        <authorList>
            <person name="Kim D.-U."/>
        </authorList>
    </citation>
    <scope>NUCLEOTIDE SEQUENCE</scope>
    <source>
        <strain evidence="2">S3N08</strain>
    </source>
</reference>
<dbReference type="Pfam" id="PF00126">
    <property type="entry name" value="HTH_1"/>
    <property type="match status" value="1"/>
</dbReference>
<gene>
    <name evidence="2" type="ORF">G9U52_13610</name>
</gene>
<protein>
    <submittedName>
        <fullName evidence="2">LysR family transcriptional regulator</fullName>
    </submittedName>
</protein>
<dbReference type="InterPro" id="IPR000847">
    <property type="entry name" value="LysR_HTH_N"/>
</dbReference>
<evidence type="ECO:0000313" key="3">
    <source>
        <dbReference type="Proteomes" id="UP001165962"/>
    </source>
</evidence>
<dbReference type="Proteomes" id="UP001165962">
    <property type="component" value="Unassembled WGS sequence"/>
</dbReference>
<dbReference type="PROSITE" id="PS50931">
    <property type="entry name" value="HTH_LYSR"/>
    <property type="match status" value="1"/>
</dbReference>
<dbReference type="EMBL" id="JAAOIW010000004">
    <property type="protein sequence ID" value="NHN30870.1"/>
    <property type="molecule type" value="Genomic_DNA"/>
</dbReference>
<dbReference type="SUPFAM" id="SSF46785">
    <property type="entry name" value="Winged helix' DNA-binding domain"/>
    <property type="match status" value="1"/>
</dbReference>
<evidence type="ECO:0000313" key="2">
    <source>
        <dbReference type="EMBL" id="NHN30870.1"/>
    </source>
</evidence>
<proteinExistence type="predicted"/>
<evidence type="ECO:0000259" key="1">
    <source>
        <dbReference type="PROSITE" id="PS50931"/>
    </source>
</evidence>